<dbReference type="PANTHER" id="PTHR33516">
    <property type="entry name" value="LEXA REPRESSOR"/>
    <property type="match status" value="1"/>
</dbReference>
<dbReference type="InterPro" id="IPR036286">
    <property type="entry name" value="LexA/Signal_pep-like_sf"/>
</dbReference>
<dbReference type="RefSeq" id="WP_015447723.1">
    <property type="nucleotide sequence ID" value="NC_020541.1"/>
</dbReference>
<dbReference type="Gene3D" id="2.10.109.10">
    <property type="entry name" value="Umud Fragment, subunit A"/>
    <property type="match status" value="1"/>
</dbReference>
<sequence length="213" mass="23247" precursor="true">MPAARRTIPFAQSAPAVEEALRAYYAKHGILPSLSELLEALQSHKITSKGTLAWIIDRLEKAGIVGRAPGGRLKPGWNFAGFPIGRPVPAGVPDTGDTMPEERRSIDAWLAPNPLITRLAPIRGDSMVDMGLLDGDTAVYEVRQHADVGEIVYALIDGEETFKLLACDDKGRYLQPANADPRYQPLRPKQSLDILGVVIGTFGRRRGRAASRR</sequence>
<dbReference type="InterPro" id="IPR050077">
    <property type="entry name" value="LexA_repressor"/>
</dbReference>
<dbReference type="InterPro" id="IPR015927">
    <property type="entry name" value="Peptidase_S24_S26A/B/C"/>
</dbReference>
<dbReference type="KEGG" id="rhd:R2APBS1_1874"/>
<keyword evidence="3" id="KW-1185">Reference proteome</keyword>
<dbReference type="PANTHER" id="PTHR33516:SF2">
    <property type="entry name" value="LEXA REPRESSOR-RELATED"/>
    <property type="match status" value="1"/>
</dbReference>
<gene>
    <name evidence="2" type="ORF">R2APBS1_1874</name>
</gene>
<dbReference type="CDD" id="cd06529">
    <property type="entry name" value="S24_LexA-like"/>
    <property type="match status" value="1"/>
</dbReference>
<name>M4NH92_9GAMM</name>
<dbReference type="Proteomes" id="UP000011859">
    <property type="component" value="Chromosome"/>
</dbReference>
<dbReference type="GeneID" id="72428603"/>
<dbReference type="SUPFAM" id="SSF51306">
    <property type="entry name" value="LexA/Signal peptidase"/>
    <property type="match status" value="1"/>
</dbReference>
<dbReference type="Gene3D" id="1.10.10.10">
    <property type="entry name" value="Winged helix-like DNA-binding domain superfamily/Winged helix DNA-binding domain"/>
    <property type="match status" value="1"/>
</dbReference>
<organism evidence="2 3">
    <name type="scientific">Rhodanobacter denitrificans</name>
    <dbReference type="NCBI Taxonomy" id="666685"/>
    <lineage>
        <taxon>Bacteria</taxon>
        <taxon>Pseudomonadati</taxon>
        <taxon>Pseudomonadota</taxon>
        <taxon>Gammaproteobacteria</taxon>
        <taxon>Lysobacterales</taxon>
        <taxon>Rhodanobacteraceae</taxon>
        <taxon>Rhodanobacter</taxon>
    </lineage>
</organism>
<dbReference type="AlphaFoldDB" id="M4NH92"/>
<evidence type="ECO:0000313" key="3">
    <source>
        <dbReference type="Proteomes" id="UP000011859"/>
    </source>
</evidence>
<evidence type="ECO:0000259" key="1">
    <source>
        <dbReference type="Pfam" id="PF00717"/>
    </source>
</evidence>
<dbReference type="eggNOG" id="COG1974">
    <property type="taxonomic scope" value="Bacteria"/>
</dbReference>
<proteinExistence type="predicted"/>
<reference evidence="2 3" key="1">
    <citation type="submission" date="2012-04" db="EMBL/GenBank/DDBJ databases">
        <title>Complete genome of Rhodanobacter sp. 2APBS1.</title>
        <authorList>
            <consortium name="US DOE Joint Genome Institute"/>
            <person name="Huntemann M."/>
            <person name="Wei C.-L."/>
            <person name="Han J."/>
            <person name="Detter J.C."/>
            <person name="Han C."/>
            <person name="Tapia R."/>
            <person name="Munk A.C.C."/>
            <person name="Chen A."/>
            <person name="Krypides N."/>
            <person name="Mavromatis K."/>
            <person name="Markowitz V."/>
            <person name="Szeto E."/>
            <person name="Ivanova N."/>
            <person name="Mikhailova N."/>
            <person name="Ovchinnikova G."/>
            <person name="Pagani I."/>
            <person name="Pati A."/>
            <person name="Goodwin L."/>
            <person name="Peters L."/>
            <person name="Pitluck S."/>
            <person name="Woyke T."/>
            <person name="Prakash O."/>
            <person name="Elkins J."/>
            <person name="Brown S."/>
            <person name="Palumbo A."/>
            <person name="Hemme C."/>
            <person name="Zhou J."/>
            <person name="Watson D."/>
            <person name="Jardine P."/>
            <person name="Kostka J."/>
            <person name="Green S."/>
        </authorList>
    </citation>
    <scope>NUCLEOTIDE SEQUENCE [LARGE SCALE GENOMIC DNA]</scope>
    <source>
        <strain evidence="2 3">2APBS1</strain>
    </source>
</reference>
<dbReference type="STRING" id="666685.R2APBS1_1874"/>
<feature type="domain" description="Peptidase S24/S26A/S26B/S26C" evidence="1">
    <location>
        <begin position="88"/>
        <end position="199"/>
    </location>
</feature>
<evidence type="ECO:0000313" key="2">
    <source>
        <dbReference type="EMBL" id="AGG88998.1"/>
    </source>
</evidence>
<accession>M4NH92</accession>
<dbReference type="Pfam" id="PF00717">
    <property type="entry name" value="Peptidase_S24"/>
    <property type="match status" value="1"/>
</dbReference>
<dbReference type="EMBL" id="CP003470">
    <property type="protein sequence ID" value="AGG88998.1"/>
    <property type="molecule type" value="Genomic_DNA"/>
</dbReference>
<dbReference type="OrthoDB" id="9802364at2"/>
<dbReference type="InterPro" id="IPR036388">
    <property type="entry name" value="WH-like_DNA-bd_sf"/>
</dbReference>
<dbReference type="HOGENOM" id="CLU_066192_45_1_6"/>
<dbReference type="InterPro" id="IPR039418">
    <property type="entry name" value="LexA-like"/>
</dbReference>
<protein>
    <submittedName>
        <fullName evidence="2">SOS response transcriptional repressor, RecA-mediated autopeptidase</fullName>
    </submittedName>
</protein>